<reference evidence="1" key="1">
    <citation type="submission" date="2021-08" db="EMBL/GenBank/DDBJ databases">
        <authorList>
            <person name="Zhang H."/>
            <person name="Xu M."/>
            <person name="Yu Z."/>
            <person name="Yang L."/>
            <person name="Cai Y."/>
        </authorList>
    </citation>
    <scope>NUCLEOTIDE SEQUENCE</scope>
    <source>
        <strain evidence="1">CHL1</strain>
    </source>
</reference>
<dbReference type="Proteomes" id="UP000825701">
    <property type="component" value="Chromosome"/>
</dbReference>
<keyword evidence="2" id="KW-1185">Reference proteome</keyword>
<evidence type="ECO:0000313" key="1">
    <source>
        <dbReference type="EMBL" id="QZO02060.1"/>
    </source>
</evidence>
<evidence type="ECO:0000313" key="2">
    <source>
        <dbReference type="Proteomes" id="UP000825701"/>
    </source>
</evidence>
<dbReference type="RefSeq" id="WP_261405443.1">
    <property type="nucleotide sequence ID" value="NZ_CP081869.1"/>
</dbReference>
<dbReference type="AlphaFoldDB" id="A0A9E6URA7"/>
<dbReference type="EMBL" id="CP081869">
    <property type="protein sequence ID" value="QZO02060.1"/>
    <property type="molecule type" value="Genomic_DNA"/>
</dbReference>
<gene>
    <name evidence="1" type="ORF">K6K41_12760</name>
</gene>
<organism evidence="1 2">
    <name type="scientific">Chenggangzhangella methanolivorans</name>
    <dbReference type="NCBI Taxonomy" id="1437009"/>
    <lineage>
        <taxon>Bacteria</taxon>
        <taxon>Pseudomonadati</taxon>
        <taxon>Pseudomonadota</taxon>
        <taxon>Alphaproteobacteria</taxon>
        <taxon>Hyphomicrobiales</taxon>
        <taxon>Methylopilaceae</taxon>
        <taxon>Chenggangzhangella</taxon>
    </lineage>
</organism>
<protein>
    <submittedName>
        <fullName evidence="1">Uncharacterized protein</fullName>
    </submittedName>
</protein>
<name>A0A9E6URA7_9HYPH</name>
<dbReference type="KEGG" id="cmet:K6K41_12760"/>
<proteinExistence type="predicted"/>
<sequence>MTLGEAAQAKDLMVPNVDLFADVAAALLIKLHAAFPIPLDIEIDVLADKGLPDADPSGATREAFVEASLLWLASAGLIAFEPGQLGARMVERVGLTARGFLALQASDRGDDAIGLSLGAAFSAEHRRDLIGLALAAAR</sequence>
<accession>A0A9E6URA7</accession>